<accession>V2Q5M6</accession>
<evidence type="ECO:0000256" key="1">
    <source>
        <dbReference type="ARBA" id="ARBA00006153"/>
    </source>
</evidence>
<keyword evidence="3" id="KW-0862">Zinc</keyword>
<dbReference type="Pfam" id="PF01546">
    <property type="entry name" value="Peptidase_M20"/>
    <property type="match status" value="1"/>
</dbReference>
<evidence type="ECO:0000313" key="5">
    <source>
        <dbReference type="EMBL" id="USF23512.1"/>
    </source>
</evidence>
<feature type="binding site" evidence="4">
    <location>
        <position position="288"/>
    </location>
    <ligand>
        <name>allantoate</name>
        <dbReference type="ChEBI" id="CHEBI:17536"/>
    </ligand>
</feature>
<evidence type="ECO:0000256" key="2">
    <source>
        <dbReference type="ARBA" id="ARBA00022801"/>
    </source>
</evidence>
<comment type="similarity">
    <text evidence="1">Belongs to the peptidase M20 family.</text>
</comment>
<dbReference type="Proteomes" id="UP000017429">
    <property type="component" value="Chromosome"/>
</dbReference>
<dbReference type="eggNOG" id="COG0624">
    <property type="taxonomic scope" value="Bacteria"/>
</dbReference>
<evidence type="ECO:0000256" key="4">
    <source>
        <dbReference type="PIRSR" id="PIRSR001235-2"/>
    </source>
</evidence>
<feature type="binding site" evidence="3">
    <location>
        <position position="88"/>
    </location>
    <ligand>
        <name>Zn(2+)</name>
        <dbReference type="ChEBI" id="CHEBI:29105"/>
        <label>1</label>
    </ligand>
</feature>
<keyword evidence="2 5" id="KW-0378">Hydrolase</keyword>
<dbReference type="Gene3D" id="3.30.70.360">
    <property type="match status" value="1"/>
</dbReference>
<feature type="binding site" evidence="4">
    <location>
        <position position="214"/>
    </location>
    <ligand>
        <name>allantoate</name>
        <dbReference type="ChEBI" id="CHEBI:17536"/>
    </ligand>
</feature>
<feature type="binding site" evidence="3">
    <location>
        <position position="189"/>
    </location>
    <ligand>
        <name>Zn(2+)</name>
        <dbReference type="ChEBI" id="CHEBI:29105"/>
        <label>1</label>
    </ligand>
</feature>
<dbReference type="PANTHER" id="PTHR32494:SF5">
    <property type="entry name" value="ALLANTOATE AMIDOHYDROLASE"/>
    <property type="match status" value="1"/>
</dbReference>
<dbReference type="SUPFAM" id="SSF55031">
    <property type="entry name" value="Bacterial exopeptidase dimerisation domain"/>
    <property type="match status" value="1"/>
</dbReference>
<dbReference type="InterPro" id="IPR002933">
    <property type="entry name" value="Peptidase_M20"/>
</dbReference>
<reference evidence="5" key="3">
    <citation type="submission" date="2022-06" db="EMBL/GenBank/DDBJ databases">
        <title>Resources to Facilitate Use of the Altered Schaedler Flora (ASF) Mouse Model to Study Microbiome Function.</title>
        <authorList>
            <person name="Proctor A."/>
            <person name="Parvinroo S."/>
            <person name="Richie T."/>
            <person name="Jia X."/>
            <person name="Lee S.T.M."/>
            <person name="Karp P.D."/>
            <person name="Paley S."/>
            <person name="Kostic A.D."/>
            <person name="Pierre J.F."/>
            <person name="Wannemuehler M.J."/>
            <person name="Phillips G.J."/>
        </authorList>
    </citation>
    <scope>NUCLEOTIDE SEQUENCE</scope>
    <source>
        <strain evidence="5">ASF457</strain>
    </source>
</reference>
<sequence>MNTVWILDVIDKISQIGMTLNGITRHAFSQSDMQARAYLKKLIDDIGLEYREDTFGNMFALYKPAGAVGQVIGTGSHIDTVPNGGKYDGVLGVVSSLASIKTIKEKNIPICHPLELIVFQAEESSSFGHATMGSKIMAGKLDNFVQWEQSVDNNGITLVEAMKKAGYNFYDIHKSVVEKDKYKAFVELHIDQSEKMKYENKPVAVVDGIAAPLRVKVIIHGEAAHSGSTAMRYRKDALVIASELVLAVRNLSLAYDERNAIATVGKLDIFPSAMNVVPGTAIMYIDIRGINSKTIDEFFGLIRAESSKIALRYKVSCEIELMSSEKPCMLNNYVSDIIEKSCHELNIPYMHTISGAGHDTMNMAEITECGMIFVKNDSGVSHHQNEEILKEDIEQGASLLYQTLKTLAK</sequence>
<evidence type="ECO:0000313" key="6">
    <source>
        <dbReference type="Proteomes" id="UP000017429"/>
    </source>
</evidence>
<dbReference type="AlphaFoldDB" id="V2Q5M6"/>
<dbReference type="PANTHER" id="PTHR32494">
    <property type="entry name" value="ALLANTOATE DEIMINASE-RELATED"/>
    <property type="match status" value="1"/>
</dbReference>
<dbReference type="InterPro" id="IPR036264">
    <property type="entry name" value="Bact_exopeptidase_dim_dom"/>
</dbReference>
<dbReference type="GO" id="GO:0046872">
    <property type="term" value="F:metal ion binding"/>
    <property type="evidence" value="ECO:0007669"/>
    <property type="project" value="UniProtKB-KW"/>
</dbReference>
<dbReference type="CDD" id="cd03884">
    <property type="entry name" value="M20_bAS"/>
    <property type="match status" value="1"/>
</dbReference>
<reference evidence="5" key="1">
    <citation type="journal article" date="2014" name="Genome Announc.">
        <title>Draft genome sequences of the altered schaedler flora, a defined bacterial community from gnotobiotic mice.</title>
        <authorList>
            <person name="Wannemuehler M.J."/>
            <person name="Overstreet A.M."/>
            <person name="Ward D.V."/>
            <person name="Phillips G.J."/>
        </authorList>
    </citation>
    <scope>NUCLEOTIDE SEQUENCE</scope>
    <source>
        <strain evidence="5">ASF457</strain>
    </source>
</reference>
<dbReference type="NCBIfam" id="NF006771">
    <property type="entry name" value="PRK09290.1-5"/>
    <property type="match status" value="1"/>
</dbReference>
<dbReference type="Gene3D" id="3.40.630.10">
    <property type="entry name" value="Zn peptidases"/>
    <property type="match status" value="1"/>
</dbReference>
<feature type="binding site" evidence="3">
    <location>
        <position position="88"/>
    </location>
    <ligand>
        <name>Zn(2+)</name>
        <dbReference type="ChEBI" id="CHEBI:29105"/>
        <label>2</label>
    </ligand>
</feature>
<dbReference type="SUPFAM" id="SSF53187">
    <property type="entry name" value="Zn-dependent exopeptidases"/>
    <property type="match status" value="1"/>
</dbReference>
<evidence type="ECO:0000256" key="3">
    <source>
        <dbReference type="PIRSR" id="PIRSR001235-1"/>
    </source>
</evidence>
<dbReference type="Pfam" id="PF07687">
    <property type="entry name" value="M20_dimer"/>
    <property type="match status" value="1"/>
</dbReference>
<comment type="cofactor">
    <cofactor evidence="3">
        <name>Zn(2+)</name>
        <dbReference type="ChEBI" id="CHEBI:29105"/>
    </cofactor>
    <text evidence="3">Binds 2 Zn(2+) ions per subunit.</text>
</comment>
<dbReference type="KEGG" id="msch:N508_000575"/>
<feature type="binding site" evidence="3">
    <location>
        <position position="123"/>
    </location>
    <ligand>
        <name>Zn(2+)</name>
        <dbReference type="ChEBI" id="CHEBI:29105"/>
        <label>2</label>
    </ligand>
</feature>
<dbReference type="InterPro" id="IPR010158">
    <property type="entry name" value="Amidase_Cbmase"/>
</dbReference>
<feature type="binding site" evidence="3">
    <location>
        <position position="77"/>
    </location>
    <ligand>
        <name>Zn(2+)</name>
        <dbReference type="ChEBI" id="CHEBI:29105"/>
        <label>1</label>
    </ligand>
</feature>
<dbReference type="GO" id="GO:0016813">
    <property type="term" value="F:hydrolase activity, acting on carbon-nitrogen (but not peptide) bonds, in linear amidines"/>
    <property type="evidence" value="ECO:0007669"/>
    <property type="project" value="InterPro"/>
</dbReference>
<dbReference type="EC" id="3.-.-.-" evidence="5"/>
<name>V2Q5M6_9BACT</name>
<keyword evidence="3" id="KW-0479">Metal-binding</keyword>
<dbReference type="RefSeq" id="WP_023274887.1">
    <property type="nucleotide sequence ID" value="NZ_CP097562.1"/>
</dbReference>
<keyword evidence="6" id="KW-1185">Reference proteome</keyword>
<organism evidence="5 6">
    <name type="scientific">Mucispirillum schaedleri ASF457</name>
    <dbReference type="NCBI Taxonomy" id="1379858"/>
    <lineage>
        <taxon>Bacteria</taxon>
        <taxon>Pseudomonadati</taxon>
        <taxon>Deferribacterota</taxon>
        <taxon>Deferribacteres</taxon>
        <taxon>Deferribacterales</taxon>
        <taxon>Mucispirillaceae</taxon>
        <taxon>Mucispirillum</taxon>
    </lineage>
</organism>
<feature type="binding site" evidence="3">
    <location>
        <position position="382"/>
    </location>
    <ligand>
        <name>Zn(2+)</name>
        <dbReference type="ChEBI" id="CHEBI:29105"/>
        <label>2</label>
    </ligand>
</feature>
<proteinExistence type="inferred from homology"/>
<dbReference type="NCBIfam" id="TIGR01879">
    <property type="entry name" value="hydantase"/>
    <property type="match status" value="1"/>
</dbReference>
<reference evidence="5" key="2">
    <citation type="submission" date="2022-05" db="EMBL/GenBank/DDBJ databases">
        <authorList>
            <person name="Proctor A.L."/>
            <person name="Phillips G.J."/>
            <person name="Wannemuehler M.J."/>
        </authorList>
    </citation>
    <scope>NUCLEOTIDE SEQUENCE</scope>
    <source>
        <strain evidence="5">ASF457</strain>
    </source>
</reference>
<protein>
    <submittedName>
        <fullName evidence="5">Hydrolase</fullName>
        <ecNumber evidence="5">3.-.-.-</ecNumber>
    </submittedName>
</protein>
<gene>
    <name evidence="5" type="ORF">N508_000575</name>
</gene>
<feature type="binding site" evidence="4">
    <location>
        <position position="275"/>
    </location>
    <ligand>
        <name>allantoate</name>
        <dbReference type="ChEBI" id="CHEBI:17536"/>
    </ligand>
</feature>
<dbReference type="OrthoDB" id="9808195at2"/>
<dbReference type="PIRSF" id="PIRSF001235">
    <property type="entry name" value="Amidase_carbamoylase"/>
    <property type="match status" value="1"/>
</dbReference>
<dbReference type="EMBL" id="CP097562">
    <property type="protein sequence ID" value="USF23512.1"/>
    <property type="molecule type" value="Genomic_DNA"/>
</dbReference>
<dbReference type="InterPro" id="IPR011650">
    <property type="entry name" value="Peptidase_M20_dimer"/>
</dbReference>